<accession>A0ABQ6JLK4</accession>
<dbReference type="PANTHER" id="PTHR10434:SF55">
    <property type="entry name" value="POSSIBLE ACYLTRANSFERASE"/>
    <property type="match status" value="1"/>
</dbReference>
<gene>
    <name evidence="5" type="ORF">GCM10025868_40190</name>
</gene>
<dbReference type="Pfam" id="PF01553">
    <property type="entry name" value="Acyltransferase"/>
    <property type="match status" value="1"/>
</dbReference>
<comment type="caution">
    <text evidence="5">The sequence shown here is derived from an EMBL/GenBank/DDBJ whole genome shotgun (WGS) entry which is preliminary data.</text>
</comment>
<protein>
    <recommendedName>
        <fullName evidence="4">Phospholipid/glycerol acyltransferase domain-containing protein</fullName>
    </recommendedName>
</protein>
<dbReference type="PANTHER" id="PTHR10434">
    <property type="entry name" value="1-ACYL-SN-GLYCEROL-3-PHOSPHATE ACYLTRANSFERASE"/>
    <property type="match status" value="1"/>
</dbReference>
<dbReference type="CDD" id="cd07989">
    <property type="entry name" value="LPLAT_AGPAT-like"/>
    <property type="match status" value="1"/>
</dbReference>
<reference evidence="6" key="1">
    <citation type="journal article" date="2019" name="Int. J. Syst. Evol. Microbiol.">
        <title>The Global Catalogue of Microorganisms (GCM) 10K type strain sequencing project: providing services to taxonomists for standard genome sequencing and annotation.</title>
        <authorList>
            <consortium name="The Broad Institute Genomics Platform"/>
            <consortium name="The Broad Institute Genome Sequencing Center for Infectious Disease"/>
            <person name="Wu L."/>
            <person name="Ma J."/>
        </authorList>
    </citation>
    <scope>NUCLEOTIDE SEQUENCE [LARGE SCALE GENOMIC DNA]</scope>
    <source>
        <strain evidence="6">NBRC 108730</strain>
    </source>
</reference>
<feature type="domain" description="Phospholipid/glycerol acyltransferase" evidence="4">
    <location>
        <begin position="1"/>
        <end position="82"/>
    </location>
</feature>
<evidence type="ECO:0000256" key="2">
    <source>
        <dbReference type="ARBA" id="ARBA00023315"/>
    </source>
</evidence>
<dbReference type="Proteomes" id="UP001157017">
    <property type="component" value="Unassembled WGS sequence"/>
</dbReference>
<evidence type="ECO:0000256" key="1">
    <source>
        <dbReference type="ARBA" id="ARBA00022679"/>
    </source>
</evidence>
<evidence type="ECO:0000313" key="5">
    <source>
        <dbReference type="EMBL" id="GMA88769.1"/>
    </source>
</evidence>
<keyword evidence="1" id="KW-0808">Transferase</keyword>
<dbReference type="InterPro" id="IPR002123">
    <property type="entry name" value="Plipid/glycerol_acylTrfase"/>
</dbReference>
<name>A0ABQ6JLK4_9ACTN</name>
<dbReference type="EMBL" id="BSUZ01000001">
    <property type="protein sequence ID" value="GMA88769.1"/>
    <property type="molecule type" value="Genomic_DNA"/>
</dbReference>
<organism evidence="5 6">
    <name type="scientific">Angustibacter aerolatus</name>
    <dbReference type="NCBI Taxonomy" id="1162965"/>
    <lineage>
        <taxon>Bacteria</taxon>
        <taxon>Bacillati</taxon>
        <taxon>Actinomycetota</taxon>
        <taxon>Actinomycetes</taxon>
        <taxon>Kineosporiales</taxon>
        <taxon>Kineosporiaceae</taxon>
    </lineage>
</organism>
<evidence type="ECO:0000313" key="6">
    <source>
        <dbReference type="Proteomes" id="UP001157017"/>
    </source>
</evidence>
<feature type="region of interest" description="Disordered" evidence="3">
    <location>
        <begin position="141"/>
        <end position="175"/>
    </location>
</feature>
<evidence type="ECO:0000259" key="4">
    <source>
        <dbReference type="SMART" id="SM00563"/>
    </source>
</evidence>
<keyword evidence="2" id="KW-0012">Acyltransferase</keyword>
<proteinExistence type="predicted"/>
<evidence type="ECO:0000256" key="3">
    <source>
        <dbReference type="SAM" id="MobiDB-lite"/>
    </source>
</evidence>
<dbReference type="SUPFAM" id="SSF69593">
    <property type="entry name" value="Glycerol-3-phosphate (1)-acyltransferase"/>
    <property type="match status" value="1"/>
</dbReference>
<sequence length="196" mass="21046">MPVVGAVLRGAGQIPVHREGGDAAQAFSSAVAAIEAGACIGIYPEGTLTRDPGLWPMVGKTGAARLALITGAPLVPVAQWGPEQVLMPYGKRPHLLPRRTVHVVAGPPADLDDLRDRPLDAPTLVEATRRVMDDVTTLLEGLRGETRPEHPYDPREHGERAHGTPGESVRRAQRATVVAARRRLAQARRLRARGRS</sequence>
<keyword evidence="6" id="KW-1185">Reference proteome</keyword>
<dbReference type="SMART" id="SM00563">
    <property type="entry name" value="PlsC"/>
    <property type="match status" value="1"/>
</dbReference>
<feature type="compositionally biased region" description="Basic and acidic residues" evidence="3">
    <location>
        <begin position="142"/>
        <end position="162"/>
    </location>
</feature>